<dbReference type="EMBL" id="JACFYJ010000034">
    <property type="protein sequence ID" value="MEI5999460.1"/>
    <property type="molecule type" value="Genomic_DNA"/>
</dbReference>
<proteinExistence type="predicted"/>
<keyword evidence="1" id="KW-0732">Signal</keyword>
<protein>
    <submittedName>
        <fullName evidence="2">Tetratricopeptide repeat protein</fullName>
    </submittedName>
</protein>
<reference evidence="2 3" key="1">
    <citation type="journal article" date="2022" name="Arch. Microbiol.">
        <title>Paraburkholderia bengalensis sp. nov. isolated from roots of Oryza sativa, IR64.</title>
        <authorList>
            <person name="Nag P."/>
            <person name="Mondal N."/>
            <person name="Sarkar J."/>
            <person name="Das S."/>
        </authorList>
    </citation>
    <scope>NUCLEOTIDE SEQUENCE [LARGE SCALE GENOMIC DNA]</scope>
    <source>
        <strain evidence="2 3">IR64_4_BI</strain>
    </source>
</reference>
<gene>
    <name evidence="2" type="ORF">H3V53_20280</name>
</gene>
<evidence type="ECO:0000313" key="3">
    <source>
        <dbReference type="Proteomes" id="UP001386437"/>
    </source>
</evidence>
<evidence type="ECO:0000313" key="2">
    <source>
        <dbReference type="EMBL" id="MEI5999460.1"/>
    </source>
</evidence>
<dbReference type="RefSeq" id="WP_336599515.1">
    <property type="nucleotide sequence ID" value="NZ_JACFYJ010000034.1"/>
</dbReference>
<name>A0ABU8IV91_9BURK</name>
<feature type="signal peptide" evidence="1">
    <location>
        <begin position="1"/>
        <end position="31"/>
    </location>
</feature>
<comment type="caution">
    <text evidence="2">The sequence shown here is derived from an EMBL/GenBank/DDBJ whole genome shotgun (WGS) entry which is preliminary data.</text>
</comment>
<accession>A0ABU8IV91</accession>
<feature type="chain" id="PRO_5045294086" evidence="1">
    <location>
        <begin position="32"/>
        <end position="427"/>
    </location>
</feature>
<dbReference type="Proteomes" id="UP001386437">
    <property type="component" value="Unassembled WGS sequence"/>
</dbReference>
<evidence type="ECO:0000256" key="1">
    <source>
        <dbReference type="SAM" id="SignalP"/>
    </source>
</evidence>
<organism evidence="2 3">
    <name type="scientific">Paraburkholderia bengalensis</name>
    <dbReference type="NCBI Taxonomy" id="2747562"/>
    <lineage>
        <taxon>Bacteria</taxon>
        <taxon>Pseudomonadati</taxon>
        <taxon>Pseudomonadota</taxon>
        <taxon>Betaproteobacteria</taxon>
        <taxon>Burkholderiales</taxon>
        <taxon>Burkholderiaceae</taxon>
        <taxon>Paraburkholderia</taxon>
    </lineage>
</organism>
<keyword evidence="3" id="KW-1185">Reference proteome</keyword>
<sequence>MVRPRSSFFARLRRGVCVAGALALLSASVHAQVADASLDQVINDDLRAQAQAAIDNGDRVTAVGLLNELVRRDPREAGALLDVALLYCQLGERDLTRRTLARIEEQFAVPAPIRKLIVFYRDSPCVPNVKHPQAAASLGVGVTSNANFGPSDPLVNFAPGSPIDSLLLAPSSLAHGDQYVESSLQGGVPIPGVQNASLIAGLMSRQYRREHAYDQRVATLGVAHQTGLRNGQLGNEFVVDALWLGTHLYQRDVVWHASYWSPATVLTGLIARAGLDLTIDDMVYPGNSTYNSLRAEPRAALNARIGARTTLLFLFGPSWDHPHNGRPGGSRHGYSTYFELDYDMLRGGRLEAIYQQRTQADASPYDTVFFGNESRQQTLRSFSLRYVYPVSQAWSAYAQVSAQRVTDSIPIFSYSVRSASVGLSWKY</sequence>